<dbReference type="Proteomes" id="UP000044806">
    <property type="component" value="Unassembled WGS sequence"/>
</dbReference>
<dbReference type="EMBL" id="CWOW01000008">
    <property type="protein sequence ID" value="CSA54584.1"/>
    <property type="molecule type" value="Genomic_DNA"/>
</dbReference>
<name>A0A655YUS0_VIBCL</name>
<evidence type="ECO:0000313" key="1">
    <source>
        <dbReference type="EMBL" id="CSA54584.1"/>
    </source>
</evidence>
<sequence>MVQHQHGGGYVCDNFSGSVFSNSWLDLYALSAETFNTTA</sequence>
<proteinExistence type="predicted"/>
<organism evidence="1 2">
    <name type="scientific">Vibrio cholerae</name>
    <dbReference type="NCBI Taxonomy" id="666"/>
    <lineage>
        <taxon>Bacteria</taxon>
        <taxon>Pseudomonadati</taxon>
        <taxon>Pseudomonadota</taxon>
        <taxon>Gammaproteobacteria</taxon>
        <taxon>Vibrionales</taxon>
        <taxon>Vibrionaceae</taxon>
        <taxon>Vibrio</taxon>
    </lineage>
</organism>
<accession>A0A655YUS0</accession>
<protein>
    <submittedName>
        <fullName evidence="1">Uncharacterized protein</fullName>
    </submittedName>
</protein>
<evidence type="ECO:0000313" key="2">
    <source>
        <dbReference type="Proteomes" id="UP000044806"/>
    </source>
</evidence>
<gene>
    <name evidence="1" type="ORF">ERS013165_01848</name>
</gene>
<dbReference type="AlphaFoldDB" id="A0A655YUS0"/>
<reference evidence="1 2" key="1">
    <citation type="submission" date="2015-07" db="EMBL/GenBank/DDBJ databases">
        <authorList>
            <consortium name="Pathogen Informatics"/>
        </authorList>
    </citation>
    <scope>NUCLEOTIDE SEQUENCE [LARGE SCALE GENOMIC DNA]</scope>
    <source>
        <strain evidence="1 2">A51</strain>
    </source>
</reference>